<proteinExistence type="predicted"/>
<dbReference type="PANTHER" id="PTHR21393">
    <property type="entry name" value="MITOCHONDRIAL 28S RIBOSOMAL PROTEIN S27"/>
    <property type="match status" value="1"/>
</dbReference>
<keyword evidence="3" id="KW-1185">Reference proteome</keyword>
<name>B4KMD3_DROMO</name>
<reference evidence="2 3" key="1">
    <citation type="journal article" date="2007" name="Nature">
        <title>Evolution of genes and genomes on the Drosophila phylogeny.</title>
        <authorList>
            <consortium name="Drosophila 12 Genomes Consortium"/>
            <person name="Clark A.G."/>
            <person name="Eisen M.B."/>
            <person name="Smith D.R."/>
            <person name="Bergman C.M."/>
            <person name="Oliver B."/>
            <person name="Markow T.A."/>
            <person name="Kaufman T.C."/>
            <person name="Kellis M."/>
            <person name="Gelbart W."/>
            <person name="Iyer V.N."/>
            <person name="Pollard D.A."/>
            <person name="Sackton T.B."/>
            <person name="Larracuente A.M."/>
            <person name="Singh N.D."/>
            <person name="Abad J.P."/>
            <person name="Abt D.N."/>
            <person name="Adryan B."/>
            <person name="Aguade M."/>
            <person name="Akashi H."/>
            <person name="Anderson W.W."/>
            <person name="Aquadro C.F."/>
            <person name="Ardell D.H."/>
            <person name="Arguello R."/>
            <person name="Artieri C.G."/>
            <person name="Barbash D.A."/>
            <person name="Barker D."/>
            <person name="Barsanti P."/>
            <person name="Batterham P."/>
            <person name="Batzoglou S."/>
            <person name="Begun D."/>
            <person name="Bhutkar A."/>
            <person name="Blanco E."/>
            <person name="Bosak S.A."/>
            <person name="Bradley R.K."/>
            <person name="Brand A.D."/>
            <person name="Brent M.R."/>
            <person name="Brooks A.N."/>
            <person name="Brown R.H."/>
            <person name="Butlin R.K."/>
            <person name="Caggese C."/>
            <person name="Calvi B.R."/>
            <person name="Bernardo de Carvalho A."/>
            <person name="Caspi A."/>
            <person name="Castrezana S."/>
            <person name="Celniker S.E."/>
            <person name="Chang J.L."/>
            <person name="Chapple C."/>
            <person name="Chatterji S."/>
            <person name="Chinwalla A."/>
            <person name="Civetta A."/>
            <person name="Clifton S.W."/>
            <person name="Comeron J.M."/>
            <person name="Costello J.C."/>
            <person name="Coyne J.A."/>
            <person name="Daub J."/>
            <person name="David R.G."/>
            <person name="Delcher A.L."/>
            <person name="Delehaunty K."/>
            <person name="Do C.B."/>
            <person name="Ebling H."/>
            <person name="Edwards K."/>
            <person name="Eickbush T."/>
            <person name="Evans J.D."/>
            <person name="Filipski A."/>
            <person name="Findeiss S."/>
            <person name="Freyhult E."/>
            <person name="Fulton L."/>
            <person name="Fulton R."/>
            <person name="Garcia A.C."/>
            <person name="Gardiner A."/>
            <person name="Garfield D.A."/>
            <person name="Garvin B.E."/>
            <person name="Gibson G."/>
            <person name="Gilbert D."/>
            <person name="Gnerre S."/>
            <person name="Godfrey J."/>
            <person name="Good R."/>
            <person name="Gotea V."/>
            <person name="Gravely B."/>
            <person name="Greenberg A.J."/>
            <person name="Griffiths-Jones S."/>
            <person name="Gross S."/>
            <person name="Guigo R."/>
            <person name="Gustafson E.A."/>
            <person name="Haerty W."/>
            <person name="Hahn M.W."/>
            <person name="Halligan D.L."/>
            <person name="Halpern A.L."/>
            <person name="Halter G.M."/>
            <person name="Han M.V."/>
            <person name="Heger A."/>
            <person name="Hillier L."/>
            <person name="Hinrichs A.S."/>
            <person name="Holmes I."/>
            <person name="Hoskins R.A."/>
            <person name="Hubisz M.J."/>
            <person name="Hultmark D."/>
            <person name="Huntley M.A."/>
            <person name="Jaffe D.B."/>
            <person name="Jagadeeshan S."/>
            <person name="Jeck W.R."/>
            <person name="Johnson J."/>
            <person name="Jones C.D."/>
            <person name="Jordan W.C."/>
            <person name="Karpen G.H."/>
            <person name="Kataoka E."/>
            <person name="Keightley P.D."/>
            <person name="Kheradpour P."/>
            <person name="Kirkness E.F."/>
            <person name="Koerich L.B."/>
            <person name="Kristiansen K."/>
            <person name="Kudrna D."/>
            <person name="Kulathinal R.J."/>
            <person name="Kumar S."/>
            <person name="Kwok R."/>
            <person name="Lander E."/>
            <person name="Langley C.H."/>
            <person name="Lapoint R."/>
            <person name="Lazzaro B.P."/>
            <person name="Lee S.J."/>
            <person name="Levesque L."/>
            <person name="Li R."/>
            <person name="Lin C.F."/>
            <person name="Lin M.F."/>
            <person name="Lindblad-Toh K."/>
            <person name="Llopart A."/>
            <person name="Long M."/>
            <person name="Low L."/>
            <person name="Lozovsky E."/>
            <person name="Lu J."/>
            <person name="Luo M."/>
            <person name="Machado C.A."/>
            <person name="Makalowski W."/>
            <person name="Marzo M."/>
            <person name="Matsuda M."/>
            <person name="Matzkin L."/>
            <person name="McAllister B."/>
            <person name="McBride C.S."/>
            <person name="McKernan B."/>
            <person name="McKernan K."/>
            <person name="Mendez-Lago M."/>
            <person name="Minx P."/>
            <person name="Mollenhauer M.U."/>
            <person name="Montooth K."/>
            <person name="Mount S.M."/>
            <person name="Mu X."/>
            <person name="Myers E."/>
            <person name="Negre B."/>
            <person name="Newfeld S."/>
            <person name="Nielsen R."/>
            <person name="Noor M.A."/>
            <person name="O'Grady P."/>
            <person name="Pachter L."/>
            <person name="Papaceit M."/>
            <person name="Parisi M.J."/>
            <person name="Parisi M."/>
            <person name="Parts L."/>
            <person name="Pedersen J.S."/>
            <person name="Pesole G."/>
            <person name="Phillippy A.M."/>
            <person name="Ponting C.P."/>
            <person name="Pop M."/>
            <person name="Porcelli D."/>
            <person name="Powell J.R."/>
            <person name="Prohaska S."/>
            <person name="Pruitt K."/>
            <person name="Puig M."/>
            <person name="Quesneville H."/>
            <person name="Ram K.R."/>
            <person name="Rand D."/>
            <person name="Rasmussen M.D."/>
            <person name="Reed L.K."/>
            <person name="Reenan R."/>
            <person name="Reily A."/>
            <person name="Remington K.A."/>
            <person name="Rieger T.T."/>
            <person name="Ritchie M.G."/>
            <person name="Robin C."/>
            <person name="Rogers Y.H."/>
            <person name="Rohde C."/>
            <person name="Rozas J."/>
            <person name="Rubenfield M.J."/>
            <person name="Ruiz A."/>
            <person name="Russo S."/>
            <person name="Salzberg S.L."/>
            <person name="Sanchez-Gracia A."/>
            <person name="Saranga D.J."/>
            <person name="Sato H."/>
            <person name="Schaeffer S.W."/>
            <person name="Schatz M.C."/>
            <person name="Schlenke T."/>
            <person name="Schwartz R."/>
            <person name="Segarra C."/>
            <person name="Singh R.S."/>
            <person name="Sirot L."/>
            <person name="Sirota M."/>
            <person name="Sisneros N.B."/>
            <person name="Smith C.D."/>
            <person name="Smith T.F."/>
            <person name="Spieth J."/>
            <person name="Stage D.E."/>
            <person name="Stark A."/>
            <person name="Stephan W."/>
            <person name="Strausberg R.L."/>
            <person name="Strempel S."/>
            <person name="Sturgill D."/>
            <person name="Sutton G."/>
            <person name="Sutton G.G."/>
            <person name="Tao W."/>
            <person name="Teichmann S."/>
            <person name="Tobari Y.N."/>
            <person name="Tomimura Y."/>
            <person name="Tsolas J.M."/>
            <person name="Valente V.L."/>
            <person name="Venter E."/>
            <person name="Venter J.C."/>
            <person name="Vicario S."/>
            <person name="Vieira F.G."/>
            <person name="Vilella A.J."/>
            <person name="Villasante A."/>
            <person name="Walenz B."/>
            <person name="Wang J."/>
            <person name="Wasserman M."/>
            <person name="Watts T."/>
            <person name="Wilson D."/>
            <person name="Wilson R.K."/>
            <person name="Wing R.A."/>
            <person name="Wolfner M.F."/>
            <person name="Wong A."/>
            <person name="Wong G.K."/>
            <person name="Wu C.I."/>
            <person name="Wu G."/>
            <person name="Yamamoto D."/>
            <person name="Yang H.P."/>
            <person name="Yang S.P."/>
            <person name="Yorke J.A."/>
            <person name="Yoshida K."/>
            <person name="Zdobnov E."/>
            <person name="Zhang P."/>
            <person name="Zhang Y."/>
            <person name="Zimin A.V."/>
            <person name="Baldwin J."/>
            <person name="Abdouelleil A."/>
            <person name="Abdulkadir J."/>
            <person name="Abebe A."/>
            <person name="Abera B."/>
            <person name="Abreu J."/>
            <person name="Acer S.C."/>
            <person name="Aftuck L."/>
            <person name="Alexander A."/>
            <person name="An P."/>
            <person name="Anderson E."/>
            <person name="Anderson S."/>
            <person name="Arachi H."/>
            <person name="Azer M."/>
            <person name="Bachantsang P."/>
            <person name="Barry A."/>
            <person name="Bayul T."/>
            <person name="Berlin A."/>
            <person name="Bessette D."/>
            <person name="Bloom T."/>
            <person name="Blye J."/>
            <person name="Boguslavskiy L."/>
            <person name="Bonnet C."/>
            <person name="Boukhgalter B."/>
            <person name="Bourzgui I."/>
            <person name="Brown A."/>
            <person name="Cahill P."/>
            <person name="Channer S."/>
            <person name="Cheshatsang Y."/>
            <person name="Chuda L."/>
            <person name="Citroen M."/>
            <person name="Collymore A."/>
            <person name="Cooke P."/>
            <person name="Costello M."/>
            <person name="D'Aco K."/>
            <person name="Daza R."/>
            <person name="De Haan G."/>
            <person name="DeGray S."/>
            <person name="DeMaso C."/>
            <person name="Dhargay N."/>
            <person name="Dooley K."/>
            <person name="Dooley E."/>
            <person name="Doricent M."/>
            <person name="Dorje P."/>
            <person name="Dorjee K."/>
            <person name="Dupes A."/>
            <person name="Elong R."/>
            <person name="Falk J."/>
            <person name="Farina A."/>
            <person name="Faro S."/>
            <person name="Ferguson D."/>
            <person name="Fisher S."/>
            <person name="Foley C.D."/>
            <person name="Franke A."/>
            <person name="Friedrich D."/>
            <person name="Gadbois L."/>
            <person name="Gearin G."/>
            <person name="Gearin C.R."/>
            <person name="Giannoukos G."/>
            <person name="Goode T."/>
            <person name="Graham J."/>
            <person name="Grandbois E."/>
            <person name="Grewal S."/>
            <person name="Gyaltsen K."/>
            <person name="Hafez N."/>
            <person name="Hagos B."/>
            <person name="Hall J."/>
            <person name="Henson C."/>
            <person name="Hollinger A."/>
            <person name="Honan T."/>
            <person name="Huard M.D."/>
            <person name="Hughes L."/>
            <person name="Hurhula B."/>
            <person name="Husby M.E."/>
            <person name="Kamat A."/>
            <person name="Kanga B."/>
            <person name="Kashin S."/>
            <person name="Khazanovich D."/>
            <person name="Kisner P."/>
            <person name="Lance K."/>
            <person name="Lara M."/>
            <person name="Lee W."/>
            <person name="Lennon N."/>
            <person name="Letendre F."/>
            <person name="LeVine R."/>
            <person name="Lipovsky A."/>
            <person name="Liu X."/>
            <person name="Liu J."/>
            <person name="Liu S."/>
            <person name="Lokyitsang T."/>
            <person name="Lokyitsang Y."/>
            <person name="Lubonja R."/>
            <person name="Lui A."/>
            <person name="MacDonald P."/>
            <person name="Magnisalis V."/>
            <person name="Maru K."/>
            <person name="Matthews C."/>
            <person name="McCusker W."/>
            <person name="McDonough S."/>
            <person name="Mehta T."/>
            <person name="Meldrim J."/>
            <person name="Meneus L."/>
            <person name="Mihai O."/>
            <person name="Mihalev A."/>
            <person name="Mihova T."/>
            <person name="Mittelman R."/>
            <person name="Mlenga V."/>
            <person name="Montmayeur A."/>
            <person name="Mulrain L."/>
            <person name="Navidi A."/>
            <person name="Naylor J."/>
            <person name="Negash T."/>
            <person name="Nguyen T."/>
            <person name="Nguyen N."/>
            <person name="Nicol R."/>
            <person name="Norbu C."/>
            <person name="Norbu N."/>
            <person name="Novod N."/>
            <person name="O'Neill B."/>
            <person name="Osman S."/>
            <person name="Markiewicz E."/>
            <person name="Oyono O.L."/>
            <person name="Patti C."/>
            <person name="Phunkhang P."/>
            <person name="Pierre F."/>
            <person name="Priest M."/>
            <person name="Raghuraman S."/>
            <person name="Rege F."/>
            <person name="Reyes R."/>
            <person name="Rise C."/>
            <person name="Rogov P."/>
            <person name="Ross K."/>
            <person name="Ryan E."/>
            <person name="Settipalli S."/>
            <person name="Shea T."/>
            <person name="Sherpa N."/>
            <person name="Shi L."/>
            <person name="Shih D."/>
            <person name="Sparrow T."/>
            <person name="Spaulding J."/>
            <person name="Stalker J."/>
            <person name="Stange-Thomann N."/>
            <person name="Stavropoulos S."/>
            <person name="Stone C."/>
            <person name="Strader C."/>
            <person name="Tesfaye S."/>
            <person name="Thomson T."/>
            <person name="Thoulutsang Y."/>
            <person name="Thoulutsang D."/>
            <person name="Topham K."/>
            <person name="Topping I."/>
            <person name="Tsamla T."/>
            <person name="Vassiliev H."/>
            <person name="Vo A."/>
            <person name="Wangchuk T."/>
            <person name="Wangdi T."/>
            <person name="Weiand M."/>
            <person name="Wilkinson J."/>
            <person name="Wilson A."/>
            <person name="Yadav S."/>
            <person name="Young G."/>
            <person name="Yu Q."/>
            <person name="Zembek L."/>
            <person name="Zhong D."/>
            <person name="Zimmer A."/>
            <person name="Zwirko Z."/>
            <person name="Jaffe D.B."/>
            <person name="Alvarez P."/>
            <person name="Brockman W."/>
            <person name="Butler J."/>
            <person name="Chin C."/>
            <person name="Gnerre S."/>
            <person name="Grabherr M."/>
            <person name="Kleber M."/>
            <person name="Mauceli E."/>
            <person name="MacCallum I."/>
        </authorList>
    </citation>
    <scope>NUCLEOTIDE SEQUENCE [LARGE SCALE GENOMIC DNA]</scope>
    <source>
        <strain evidence="3">Tucson 15081-1352.22</strain>
    </source>
</reference>
<evidence type="ECO:0000313" key="3">
    <source>
        <dbReference type="Proteomes" id="UP000009192"/>
    </source>
</evidence>
<organism evidence="2 3">
    <name type="scientific">Drosophila mojavensis</name>
    <name type="common">Fruit fly</name>
    <dbReference type="NCBI Taxonomy" id="7230"/>
    <lineage>
        <taxon>Eukaryota</taxon>
        <taxon>Metazoa</taxon>
        <taxon>Ecdysozoa</taxon>
        <taxon>Arthropoda</taxon>
        <taxon>Hexapoda</taxon>
        <taxon>Insecta</taxon>
        <taxon>Pterygota</taxon>
        <taxon>Neoptera</taxon>
        <taxon>Endopterygota</taxon>
        <taxon>Diptera</taxon>
        <taxon>Brachycera</taxon>
        <taxon>Muscomorpha</taxon>
        <taxon>Ephydroidea</taxon>
        <taxon>Drosophilidae</taxon>
        <taxon>Drosophila</taxon>
    </lineage>
</organism>
<dbReference type="KEGG" id="dmo:Dmoj_GI20721"/>
<accession>B4KMD3</accession>
<dbReference type="HOGENOM" id="CLU_034411_0_0_1"/>
<dbReference type="Pfam" id="PF10037">
    <property type="entry name" value="MRP-S27"/>
    <property type="match status" value="1"/>
</dbReference>
<dbReference type="Proteomes" id="UP000009192">
    <property type="component" value="Unassembled WGS sequence"/>
</dbReference>
<dbReference type="FunCoup" id="B4KMD3">
    <property type="interactions" value="536"/>
</dbReference>
<dbReference type="PANTHER" id="PTHR21393:SF0">
    <property type="entry name" value="SMALL RIBOSOMAL SUBUNIT PROTEIN MS27"/>
    <property type="match status" value="1"/>
</dbReference>
<dbReference type="InterPro" id="IPR034913">
    <property type="entry name" value="mS27/PTCD2"/>
</dbReference>
<evidence type="ECO:0008006" key="4">
    <source>
        <dbReference type="Google" id="ProtNLM"/>
    </source>
</evidence>
<dbReference type="AlphaFoldDB" id="B4KMD3"/>
<sequence>MYQVKSPVRLLEIWPQRCSHVFRNLVSNKTTMLKSTINCVNAHRRCLSYFSNAFNNLANQSASSQSVKYLDLDVFVNQDHKQMDLVDKLVKLRKQKHSTSVPLLPNILVKQLLDLSGPQDAVTVLRNPLQYGIFIDQFTGCHLMDLLLHNGSIKEAAQVSTLLVERDLCNNELISALALKSFYAYLKIYKPSPPPEKPEKPEVQKVRVKFLRNIPETIEKSEEKLLGESLIKLGLSPSLDQELAKNITLLGLIMSDSYAEAEQFISQNEQSLYKDVVQLGQKLIESLEGRSNPEFKTLLDAALAKCAKADSFDEILDKRVKLSASSFEPQLISEYDKSFKSWQANFQRAVEEQMKVLETNQRIENIESTLSAMEARRQNLWFFENKEDIDIQIFKKKVFYPKRWFGKKKKPKAVDAFYVPPTITRGH</sequence>
<dbReference type="InterPro" id="IPR019266">
    <property type="entry name" value="Ribosomal_mS27"/>
</dbReference>
<gene>
    <name evidence="2" type="primary">Dmoj\GI20721</name>
    <name evidence="2" type="ORF">Dmoj_GI20721</name>
</gene>
<dbReference type="InParanoid" id="B4KMD3"/>
<dbReference type="OrthoDB" id="19830at2759"/>
<dbReference type="EMBL" id="CH933808">
    <property type="protein sequence ID" value="EDW09821.2"/>
    <property type="molecule type" value="Genomic_DNA"/>
</dbReference>
<dbReference type="eggNOG" id="KOG4570">
    <property type="taxonomic scope" value="Eukaryota"/>
</dbReference>
<protein>
    <recommendedName>
        <fullName evidence="4">Mitochondrial 28S ribosomal protein S27</fullName>
    </recommendedName>
</protein>
<dbReference type="GO" id="GO:0005739">
    <property type="term" value="C:mitochondrion"/>
    <property type="evidence" value="ECO:0007669"/>
    <property type="project" value="UniProtKB-SubCell"/>
</dbReference>
<evidence type="ECO:0000313" key="2">
    <source>
        <dbReference type="EMBL" id="EDW09821.2"/>
    </source>
</evidence>
<comment type="subcellular location">
    <subcellularLocation>
        <location evidence="1">Mitochondrion</location>
    </subcellularLocation>
</comment>
<evidence type="ECO:0000256" key="1">
    <source>
        <dbReference type="ARBA" id="ARBA00004173"/>
    </source>
</evidence>